<protein>
    <submittedName>
        <fullName evidence="3">Alanyl-tRNA synthetase</fullName>
        <ecNumber evidence="3">6.1.1.7</ecNumber>
    </submittedName>
</protein>
<accession>A0A380DTQ5</accession>
<evidence type="ECO:0000313" key="4">
    <source>
        <dbReference type="Proteomes" id="UP000255091"/>
    </source>
</evidence>
<dbReference type="GO" id="GO:0002161">
    <property type="term" value="F:aminoacyl-tRNA deacylase activity"/>
    <property type="evidence" value="ECO:0007669"/>
    <property type="project" value="TreeGrafter"/>
</dbReference>
<reference evidence="3 4" key="1">
    <citation type="submission" date="2018-06" db="EMBL/GenBank/DDBJ databases">
        <authorList>
            <consortium name="Pathogen Informatics"/>
            <person name="Doyle S."/>
        </authorList>
    </citation>
    <scope>NUCLEOTIDE SEQUENCE [LARGE SCALE GENOMIC DNA]</scope>
    <source>
        <strain evidence="3 4">NCTC6133</strain>
    </source>
</reference>
<evidence type="ECO:0000259" key="2">
    <source>
        <dbReference type="Pfam" id="PF01411"/>
    </source>
</evidence>
<dbReference type="GO" id="GO:0006419">
    <property type="term" value="P:alanyl-tRNA aminoacylation"/>
    <property type="evidence" value="ECO:0007669"/>
    <property type="project" value="InterPro"/>
</dbReference>
<dbReference type="PANTHER" id="PTHR11777:SF9">
    <property type="entry name" value="ALANINE--TRNA LIGASE, CYTOPLASMIC"/>
    <property type="match status" value="1"/>
</dbReference>
<dbReference type="EMBL" id="UHAP01000001">
    <property type="protein sequence ID" value="SUK50865.1"/>
    <property type="molecule type" value="Genomic_DNA"/>
</dbReference>
<dbReference type="InterPro" id="IPR050058">
    <property type="entry name" value="Ala-tRNA_ligase"/>
</dbReference>
<dbReference type="Pfam" id="PF01411">
    <property type="entry name" value="tRNA-synt_2c"/>
    <property type="match status" value="1"/>
</dbReference>
<name>A0A380DTQ5_STAAU</name>
<gene>
    <name evidence="3" type="primary">alaS_3</name>
    <name evidence="3" type="ORF">NCTC6133_02145</name>
</gene>
<dbReference type="Proteomes" id="UP000255091">
    <property type="component" value="Unassembled WGS sequence"/>
</dbReference>
<evidence type="ECO:0000313" key="3">
    <source>
        <dbReference type="EMBL" id="SUK50865.1"/>
    </source>
</evidence>
<dbReference type="GO" id="GO:0005524">
    <property type="term" value="F:ATP binding"/>
    <property type="evidence" value="ECO:0007669"/>
    <property type="project" value="InterPro"/>
</dbReference>
<sequence>MVLAILNELIKKAKETTNEINGKDAFKLYDTYGFPIELTEEIAVQAGLKVDMTTFESEMQQQRDRARQARQNSQSMQVQSEVLKNITSASTFVGYDTATAQNNTNTLDI</sequence>
<dbReference type="EC" id="6.1.1.7" evidence="3"/>
<feature type="domain" description="Alanyl-tRNA synthetase class IIc N-terminal" evidence="2">
    <location>
        <begin position="4"/>
        <end position="103"/>
    </location>
</feature>
<evidence type="ECO:0000256" key="1">
    <source>
        <dbReference type="SAM" id="MobiDB-lite"/>
    </source>
</evidence>
<keyword evidence="3" id="KW-0436">Ligase</keyword>
<feature type="region of interest" description="Disordered" evidence="1">
    <location>
        <begin position="59"/>
        <end position="78"/>
    </location>
</feature>
<dbReference type="InterPro" id="IPR018162">
    <property type="entry name" value="Ala-tRNA-ligase_IIc_anticod-bd"/>
</dbReference>
<dbReference type="SUPFAM" id="SSF101353">
    <property type="entry name" value="Putative anticodon-binding domain of alanyl-tRNA synthetase (AlaRS)"/>
    <property type="match status" value="1"/>
</dbReference>
<dbReference type="GO" id="GO:0004813">
    <property type="term" value="F:alanine-tRNA ligase activity"/>
    <property type="evidence" value="ECO:0007669"/>
    <property type="project" value="UniProtKB-EC"/>
</dbReference>
<dbReference type="GO" id="GO:0005829">
    <property type="term" value="C:cytosol"/>
    <property type="evidence" value="ECO:0007669"/>
    <property type="project" value="TreeGrafter"/>
</dbReference>
<dbReference type="AlphaFoldDB" id="A0A380DTQ5"/>
<organism evidence="3 4">
    <name type="scientific">Staphylococcus aureus</name>
    <dbReference type="NCBI Taxonomy" id="1280"/>
    <lineage>
        <taxon>Bacteria</taxon>
        <taxon>Bacillati</taxon>
        <taxon>Bacillota</taxon>
        <taxon>Bacilli</taxon>
        <taxon>Bacillales</taxon>
        <taxon>Staphylococcaceae</taxon>
        <taxon>Staphylococcus</taxon>
    </lineage>
</organism>
<keyword evidence="3" id="KW-0030">Aminoacyl-tRNA synthetase</keyword>
<dbReference type="PANTHER" id="PTHR11777">
    <property type="entry name" value="ALANYL-TRNA SYNTHETASE"/>
    <property type="match status" value="1"/>
</dbReference>
<dbReference type="InterPro" id="IPR018164">
    <property type="entry name" value="Ala-tRNA-synth_IIc_N"/>
</dbReference>
<proteinExistence type="predicted"/>